<name>A0A9P6YK09_RHIOR</name>
<dbReference type="PANTHER" id="PTHR10507:SF0">
    <property type="entry name" value="CELL DIVISION CONTROL PROTEIN 45 HOMOLOG"/>
    <property type="match status" value="1"/>
</dbReference>
<protein>
    <recommendedName>
        <fullName evidence="9">Cell division control protein 45</fullName>
    </recommendedName>
</protein>
<comment type="similarity">
    <text evidence="2">Belongs to the CDC45 family.</text>
</comment>
<dbReference type="Pfam" id="PF02724">
    <property type="entry name" value="CDC45"/>
    <property type="match status" value="2"/>
</dbReference>
<evidence type="ECO:0000256" key="5">
    <source>
        <dbReference type="ARBA" id="ARBA00023306"/>
    </source>
</evidence>
<feature type="region of interest" description="Disordered" evidence="6">
    <location>
        <begin position="150"/>
        <end position="170"/>
    </location>
</feature>
<evidence type="ECO:0000256" key="6">
    <source>
        <dbReference type="SAM" id="MobiDB-lite"/>
    </source>
</evidence>
<gene>
    <name evidence="7" type="ORF">G6F51_002413</name>
</gene>
<accession>A0A9P6YK09</accession>
<evidence type="ECO:0000256" key="1">
    <source>
        <dbReference type="ARBA" id="ARBA00004123"/>
    </source>
</evidence>
<evidence type="ECO:0000256" key="2">
    <source>
        <dbReference type="ARBA" id="ARBA00010727"/>
    </source>
</evidence>
<dbReference type="GO" id="GO:0031261">
    <property type="term" value="C:DNA replication preinitiation complex"/>
    <property type="evidence" value="ECO:0007669"/>
    <property type="project" value="TreeGrafter"/>
</dbReference>
<dbReference type="OrthoDB" id="10258882at2759"/>
<keyword evidence="4" id="KW-0539">Nucleus</keyword>
<comment type="subcellular location">
    <subcellularLocation>
        <location evidence="1">Nucleus</location>
    </subcellularLocation>
</comment>
<keyword evidence="3" id="KW-0235">DNA replication</keyword>
<dbReference type="GO" id="GO:0003697">
    <property type="term" value="F:single-stranded DNA binding"/>
    <property type="evidence" value="ECO:0007669"/>
    <property type="project" value="TreeGrafter"/>
</dbReference>
<evidence type="ECO:0000313" key="7">
    <source>
        <dbReference type="EMBL" id="KAG1550491.1"/>
    </source>
</evidence>
<dbReference type="GO" id="GO:0003682">
    <property type="term" value="F:chromatin binding"/>
    <property type="evidence" value="ECO:0007669"/>
    <property type="project" value="TreeGrafter"/>
</dbReference>
<proteinExistence type="inferred from homology"/>
<keyword evidence="5" id="KW-0131">Cell cycle</keyword>
<evidence type="ECO:0000256" key="4">
    <source>
        <dbReference type="ARBA" id="ARBA00023242"/>
    </source>
</evidence>
<organism evidence="7 8">
    <name type="scientific">Rhizopus oryzae</name>
    <name type="common">Mucormycosis agent</name>
    <name type="synonym">Rhizopus arrhizus var. delemar</name>
    <dbReference type="NCBI Taxonomy" id="64495"/>
    <lineage>
        <taxon>Eukaryota</taxon>
        <taxon>Fungi</taxon>
        <taxon>Fungi incertae sedis</taxon>
        <taxon>Mucoromycota</taxon>
        <taxon>Mucoromycotina</taxon>
        <taxon>Mucoromycetes</taxon>
        <taxon>Mucorales</taxon>
        <taxon>Mucorineae</taxon>
        <taxon>Rhizopodaceae</taxon>
        <taxon>Rhizopus</taxon>
    </lineage>
</organism>
<reference evidence="7" key="1">
    <citation type="journal article" date="2020" name="Microb. Genom.">
        <title>Genetic diversity of clinical and environmental Mucorales isolates obtained from an investigation of mucormycosis cases among solid organ transplant recipients.</title>
        <authorList>
            <person name="Nguyen M.H."/>
            <person name="Kaul D."/>
            <person name="Muto C."/>
            <person name="Cheng S.J."/>
            <person name="Richter R.A."/>
            <person name="Bruno V.M."/>
            <person name="Liu G."/>
            <person name="Beyhan S."/>
            <person name="Sundermann A.J."/>
            <person name="Mounaud S."/>
            <person name="Pasculle A.W."/>
            <person name="Nierman W.C."/>
            <person name="Driscoll E."/>
            <person name="Cumbie R."/>
            <person name="Clancy C.J."/>
            <person name="Dupont C.L."/>
        </authorList>
    </citation>
    <scope>NUCLEOTIDE SEQUENCE</scope>
    <source>
        <strain evidence="7">GL16</strain>
    </source>
</reference>
<comment type="caution">
    <text evidence="7">The sequence shown here is derived from an EMBL/GenBank/DDBJ whole genome shotgun (WGS) entry which is preliminary data.</text>
</comment>
<dbReference type="EMBL" id="JAANIT010000207">
    <property type="protein sequence ID" value="KAG1550491.1"/>
    <property type="molecule type" value="Genomic_DNA"/>
</dbReference>
<dbReference type="PANTHER" id="PTHR10507">
    <property type="entry name" value="CDC45-RELATED PROTEIN"/>
    <property type="match status" value="1"/>
</dbReference>
<dbReference type="InterPro" id="IPR003874">
    <property type="entry name" value="CDC45"/>
</dbReference>
<dbReference type="GO" id="GO:0000727">
    <property type="term" value="P:double-strand break repair via break-induced replication"/>
    <property type="evidence" value="ECO:0007669"/>
    <property type="project" value="TreeGrafter"/>
</dbReference>
<dbReference type="AlphaFoldDB" id="A0A9P6YK09"/>
<evidence type="ECO:0000256" key="3">
    <source>
        <dbReference type="ARBA" id="ARBA00022705"/>
    </source>
</evidence>
<feature type="compositionally biased region" description="Acidic residues" evidence="6">
    <location>
        <begin position="154"/>
        <end position="166"/>
    </location>
</feature>
<evidence type="ECO:0008006" key="9">
    <source>
        <dbReference type="Google" id="ProtNLM"/>
    </source>
</evidence>
<dbReference type="GO" id="GO:0006270">
    <property type="term" value="P:DNA replication initiation"/>
    <property type="evidence" value="ECO:0007669"/>
    <property type="project" value="InterPro"/>
</dbReference>
<evidence type="ECO:0000313" key="8">
    <source>
        <dbReference type="Proteomes" id="UP000717996"/>
    </source>
</evidence>
<sequence>MVRVSRNLYREAYEYIKEDSAQGNCIVFVSADVDSLCAALILQNLLKADMVAYKLVPVSSYKDLERAKEQLVIKDDDLVSIFMINCGGLIDAREFFEIEDFTKIYIVDSHRPLNLSNVDPRNLQVCVFDDDDDTERFDRVLDAYEAVTYNSESDSNDDTDGTDDESLDYRSKRRKLDKEREIHKTSRHKKREQRALLAGYYTIGSYHANSSAAILYELANQLSKSNNDLLWFAITGITAQYLYERIDTKKYIESIKIFRDDTARFNVNRGDEASASDDGGGINIEDEYRFMFFRHWSLYNSMYYSSYVSSQLSLWNDASDNKLHSFFALMGFKLEQCRQIYAHMDINLKNRLRAKIEEVSPHYGLTELSYPSFTRCYGSTCTLSASDMVYAISAMLETSPATAVRLGQGTNTSENKEWKELPMNNTDDEEVNRESHRWWMKNFYQAHDALSKNSSDAVLRGIHLSMETQQAIARQVSAAIGKRVFRRYKTFRFLAINGGPELPMLQHPLALHRLALFTSDVYRASATRQSPLIIASLDEEHNSYLLVSFTGALMFGDIKRNSFAIAFQEIANTTSLSVSLEAIEPTVLYMKKDDLPHFIHKLNTMPL</sequence>
<dbReference type="Proteomes" id="UP000717996">
    <property type="component" value="Unassembled WGS sequence"/>
</dbReference>
<dbReference type="GO" id="GO:0003688">
    <property type="term" value="F:DNA replication origin binding"/>
    <property type="evidence" value="ECO:0007669"/>
    <property type="project" value="TreeGrafter"/>
</dbReference>
<dbReference type="GO" id="GO:1902977">
    <property type="term" value="P:mitotic DNA replication preinitiation complex assembly"/>
    <property type="evidence" value="ECO:0007669"/>
    <property type="project" value="TreeGrafter"/>
</dbReference>